<feature type="compositionally biased region" description="Polar residues" evidence="3">
    <location>
        <begin position="9"/>
        <end position="20"/>
    </location>
</feature>
<keyword evidence="2" id="KW-0560">Oxidoreductase</keyword>
<reference evidence="4" key="1">
    <citation type="submission" date="2021-01" db="EMBL/GenBank/DDBJ databases">
        <authorList>
            <person name="Corre E."/>
            <person name="Pelletier E."/>
            <person name="Niang G."/>
            <person name="Scheremetjew M."/>
            <person name="Finn R."/>
            <person name="Kale V."/>
            <person name="Holt S."/>
            <person name="Cochrane G."/>
            <person name="Meng A."/>
            <person name="Brown T."/>
            <person name="Cohen L."/>
        </authorList>
    </citation>
    <scope>NUCLEOTIDE SEQUENCE</scope>
    <source>
        <strain evidence="4">CCMP125</strain>
    </source>
</reference>
<dbReference type="Pfam" id="PF00106">
    <property type="entry name" value="adh_short"/>
    <property type="match status" value="1"/>
</dbReference>
<dbReference type="GO" id="GO:0016491">
    <property type="term" value="F:oxidoreductase activity"/>
    <property type="evidence" value="ECO:0007669"/>
    <property type="project" value="UniProtKB-KW"/>
</dbReference>
<dbReference type="PANTHER" id="PTHR24320:SF148">
    <property type="entry name" value="NAD(P)-BINDING ROSSMANN-FOLD SUPERFAMILY PROTEIN"/>
    <property type="match status" value="1"/>
</dbReference>
<protein>
    <recommendedName>
        <fullName evidence="5">Protochlorophyllide reductase</fullName>
    </recommendedName>
</protein>
<dbReference type="SUPFAM" id="SSF51735">
    <property type="entry name" value="NAD(P)-binding Rossmann-fold domains"/>
    <property type="match status" value="1"/>
</dbReference>
<proteinExistence type="inferred from homology"/>
<dbReference type="InterPro" id="IPR036291">
    <property type="entry name" value="NAD(P)-bd_dom_sf"/>
</dbReference>
<feature type="region of interest" description="Disordered" evidence="3">
    <location>
        <begin position="1"/>
        <end position="24"/>
    </location>
</feature>
<sequence>MVGFPQRCSMASSTKPTSRSGEADHGVTVANQWYDEWIQQNIPDLTGKVAIVTGGNSGTGFWAASALAGQNCTVVLACRNPAKAKAAQEEILGYHPQAKVDADIAMDNMDLSTVKSFAEAFNKKYDRLDYLINNAGIMAQPLIQSKDGFDIQFQTNHLAHFMLTQLLWDKMIKTEGQSRVVNHSSGAHALGGPVFDSTKMDHPTYSWGVLGINPVLWYVLLPAMGLKPVENWLRYGVSKLCNVLFTKELQAQIEAKGLSEKVIAVACHPGHANTNLQNVAKDSMSNWEKLNADGAQSAADGSLPLLMSTVGPKVQGGDYCEPSVGAMHTKGPPMVGAVGGNGNDAKMAKSLWDYSEECIKSKFEV</sequence>
<dbReference type="EMBL" id="HBHT01040129">
    <property type="protein sequence ID" value="CAD9994591.1"/>
    <property type="molecule type" value="Transcribed_RNA"/>
</dbReference>
<dbReference type="PANTHER" id="PTHR24320">
    <property type="entry name" value="RETINOL DEHYDROGENASE"/>
    <property type="match status" value="1"/>
</dbReference>
<dbReference type="AlphaFoldDB" id="A0A7S3DXD5"/>
<evidence type="ECO:0008006" key="5">
    <source>
        <dbReference type="Google" id="ProtNLM"/>
    </source>
</evidence>
<dbReference type="PRINTS" id="PR00081">
    <property type="entry name" value="GDHRDH"/>
</dbReference>
<dbReference type="InterPro" id="IPR002347">
    <property type="entry name" value="SDR_fam"/>
</dbReference>
<name>A0A7S3DXD5_9STRA</name>
<gene>
    <name evidence="4" type="ORF">APAL1065_LOCUS26960</name>
</gene>
<evidence type="ECO:0000256" key="2">
    <source>
        <dbReference type="ARBA" id="ARBA00023002"/>
    </source>
</evidence>
<evidence type="ECO:0000313" key="4">
    <source>
        <dbReference type="EMBL" id="CAD9994591.1"/>
    </source>
</evidence>
<accession>A0A7S3DXD5</accession>
<organism evidence="4">
    <name type="scientific">Entomoneis paludosa</name>
    <dbReference type="NCBI Taxonomy" id="265537"/>
    <lineage>
        <taxon>Eukaryota</taxon>
        <taxon>Sar</taxon>
        <taxon>Stramenopiles</taxon>
        <taxon>Ochrophyta</taxon>
        <taxon>Bacillariophyta</taxon>
        <taxon>Bacillariophyceae</taxon>
        <taxon>Bacillariophycidae</taxon>
        <taxon>Entomoneidaceae</taxon>
        <taxon>Entomoneis</taxon>
    </lineage>
</organism>
<evidence type="ECO:0000256" key="3">
    <source>
        <dbReference type="SAM" id="MobiDB-lite"/>
    </source>
</evidence>
<comment type="similarity">
    <text evidence="1">Belongs to the short-chain dehydrogenases/reductases (SDR) family.</text>
</comment>
<dbReference type="Gene3D" id="3.40.50.720">
    <property type="entry name" value="NAD(P)-binding Rossmann-like Domain"/>
    <property type="match status" value="1"/>
</dbReference>
<evidence type="ECO:0000256" key="1">
    <source>
        <dbReference type="ARBA" id="ARBA00006484"/>
    </source>
</evidence>